<comment type="caution">
    <text evidence="3">The sequence shown here is derived from an EMBL/GenBank/DDBJ whole genome shotgun (WGS) entry which is preliminary data.</text>
</comment>
<evidence type="ECO:0000313" key="4">
    <source>
        <dbReference type="Proteomes" id="UP000245362"/>
    </source>
</evidence>
<protein>
    <submittedName>
        <fullName evidence="3">HIT family protein</fullName>
    </submittedName>
</protein>
<name>A0A2U3BBX0_9VIBR</name>
<dbReference type="EMBL" id="QFWT01000002">
    <property type="protein sequence ID" value="PWI34277.1"/>
    <property type="molecule type" value="Genomic_DNA"/>
</dbReference>
<dbReference type="OrthoDB" id="9799145at2"/>
<keyword evidence="4" id="KW-1185">Reference proteome</keyword>
<proteinExistence type="predicted"/>
<dbReference type="Pfam" id="PF01230">
    <property type="entry name" value="HIT"/>
    <property type="match status" value="1"/>
</dbReference>
<feature type="domain" description="HIT" evidence="2">
    <location>
        <begin position="2"/>
        <end position="104"/>
    </location>
</feature>
<dbReference type="AlphaFoldDB" id="A0A2U3BBX0"/>
<dbReference type="InterPro" id="IPR036265">
    <property type="entry name" value="HIT-like_sf"/>
</dbReference>
<dbReference type="InterPro" id="IPR026026">
    <property type="entry name" value="HIT_Hint"/>
</dbReference>
<sequence length="141" mass="16235">MAFTLHPRLESDTDLIGEFPLCLALLSKDASVPWVILVPKVDGVREIHHMPLQDQQQFLLESQRINCALEKLFMPDKLNFGALGNLVPQLHVHHIVRYISDEAWPGPIWGNTTGKQRTEAEQTLMIRQIRDELAKDHNFQY</sequence>
<dbReference type="PIRSF" id="PIRSF000714">
    <property type="entry name" value="HIT"/>
    <property type="match status" value="1"/>
</dbReference>
<dbReference type="InterPro" id="IPR011146">
    <property type="entry name" value="HIT-like"/>
</dbReference>
<accession>A0A2U3BBX0</accession>
<reference evidence="3 4" key="1">
    <citation type="submission" date="2018-05" db="EMBL/GenBank/DDBJ databases">
        <title>Vibrio limimaris sp. nov., isolated from marine sediment.</title>
        <authorList>
            <person name="Li C.-M."/>
        </authorList>
    </citation>
    <scope>NUCLEOTIDE SEQUENCE [LARGE SCALE GENOMIC DNA]</scope>
    <source>
        <strain evidence="3 4">E4404</strain>
    </source>
</reference>
<organism evidence="3 4">
    <name type="scientific">Vibrio albus</name>
    <dbReference type="NCBI Taxonomy" id="2200953"/>
    <lineage>
        <taxon>Bacteria</taxon>
        <taxon>Pseudomonadati</taxon>
        <taxon>Pseudomonadota</taxon>
        <taxon>Gammaproteobacteria</taxon>
        <taxon>Vibrionales</taxon>
        <taxon>Vibrionaceae</taxon>
        <taxon>Vibrio</taxon>
    </lineage>
</organism>
<evidence type="ECO:0000313" key="3">
    <source>
        <dbReference type="EMBL" id="PWI34277.1"/>
    </source>
</evidence>
<dbReference type="SUPFAM" id="SSF54197">
    <property type="entry name" value="HIT-like"/>
    <property type="match status" value="1"/>
</dbReference>
<evidence type="ECO:0000259" key="2">
    <source>
        <dbReference type="PROSITE" id="PS51084"/>
    </source>
</evidence>
<dbReference type="RefSeq" id="WP_109318615.1">
    <property type="nucleotide sequence ID" value="NZ_QFWT01000002.1"/>
</dbReference>
<evidence type="ECO:0000256" key="1">
    <source>
        <dbReference type="PROSITE-ProRule" id="PRU00464"/>
    </source>
</evidence>
<comment type="caution">
    <text evidence="1">Lacks conserved residue(s) required for the propagation of feature annotation.</text>
</comment>
<dbReference type="GO" id="GO:0003824">
    <property type="term" value="F:catalytic activity"/>
    <property type="evidence" value="ECO:0007669"/>
    <property type="project" value="InterPro"/>
</dbReference>
<dbReference type="PROSITE" id="PS51084">
    <property type="entry name" value="HIT_2"/>
    <property type="match status" value="1"/>
</dbReference>
<dbReference type="Gene3D" id="3.30.428.10">
    <property type="entry name" value="HIT-like"/>
    <property type="match status" value="1"/>
</dbReference>
<dbReference type="Proteomes" id="UP000245362">
    <property type="component" value="Unassembled WGS sequence"/>
</dbReference>
<gene>
    <name evidence="3" type="ORF">DI392_03970</name>
</gene>